<keyword evidence="7" id="KW-0315">Glutamine amidotransferase</keyword>
<dbReference type="PANTHER" id="PTHR10937:SF0">
    <property type="entry name" value="GLUTAMINE--FRUCTOSE-6-PHOSPHATE TRANSAMINASE (ISOMERIZING)"/>
    <property type="match status" value="1"/>
</dbReference>
<dbReference type="GO" id="GO:0006047">
    <property type="term" value="P:UDP-N-acetylglucosamine metabolic process"/>
    <property type="evidence" value="ECO:0007669"/>
    <property type="project" value="TreeGrafter"/>
</dbReference>
<organism evidence="9">
    <name type="scientific">hydrothermal vent metagenome</name>
    <dbReference type="NCBI Taxonomy" id="652676"/>
    <lineage>
        <taxon>unclassified sequences</taxon>
        <taxon>metagenomes</taxon>
        <taxon>ecological metagenomes</taxon>
    </lineage>
</organism>
<protein>
    <recommendedName>
        <fullName evidence="3">Glutamine--fructose-6-phosphate aminotransferase [isomerizing]</fullName>
        <ecNumber evidence="2">2.6.1.16</ecNumber>
    </recommendedName>
</protein>
<evidence type="ECO:0000256" key="6">
    <source>
        <dbReference type="ARBA" id="ARBA00022737"/>
    </source>
</evidence>
<comment type="catalytic activity">
    <reaction evidence="1">
        <text>D-fructose 6-phosphate + L-glutamine = D-glucosamine 6-phosphate + L-glutamate</text>
        <dbReference type="Rhea" id="RHEA:13237"/>
        <dbReference type="ChEBI" id="CHEBI:29985"/>
        <dbReference type="ChEBI" id="CHEBI:58359"/>
        <dbReference type="ChEBI" id="CHEBI:58725"/>
        <dbReference type="ChEBI" id="CHEBI:61527"/>
        <dbReference type="EC" id="2.6.1.16"/>
    </reaction>
</comment>
<evidence type="ECO:0000313" key="9">
    <source>
        <dbReference type="EMBL" id="VAX37845.1"/>
    </source>
</evidence>
<dbReference type="GO" id="GO:0006002">
    <property type="term" value="P:fructose 6-phosphate metabolic process"/>
    <property type="evidence" value="ECO:0007669"/>
    <property type="project" value="TreeGrafter"/>
</dbReference>
<dbReference type="Gene3D" id="3.60.20.10">
    <property type="entry name" value="Glutamine Phosphoribosylpyrophosphate, subunit 1, domain 1"/>
    <property type="match status" value="1"/>
</dbReference>
<dbReference type="GO" id="GO:0004360">
    <property type="term" value="F:glutamine-fructose-6-phosphate transaminase (isomerizing) activity"/>
    <property type="evidence" value="ECO:0007669"/>
    <property type="project" value="UniProtKB-EC"/>
</dbReference>
<evidence type="ECO:0000256" key="3">
    <source>
        <dbReference type="ARBA" id="ARBA00016090"/>
    </source>
</evidence>
<dbReference type="InterPro" id="IPR047084">
    <property type="entry name" value="GFAT_N"/>
</dbReference>
<dbReference type="GO" id="GO:0006487">
    <property type="term" value="P:protein N-linked glycosylation"/>
    <property type="evidence" value="ECO:0007669"/>
    <property type="project" value="TreeGrafter"/>
</dbReference>
<sequence>MCGIIGYVGRKQADPVLLEGLKKLEYRGYDSGGIGLLSTQGKIVLRKMQGKLQNLEGLMAKQPFPEGFLGISHTRWATHGVPNKVNSHPHRDCSGKILIVHNGIIENYEELKLALEKKGHKFLSDTDTEIIAHLIEDNYKKDLVFAVQKSIAKLRGAFALGVICTDHPGLLVAARIGSPLIIGLGKKENFIASDVPAILNHTKKIIYLKDGEMATLTQEKVEVFDFKGNKVKPKVDTIKFSVEAVQKQGYAHFMLKEMHEQPSVLAQMIKARIKRKKVVLDGLALSEAT</sequence>
<dbReference type="FunFam" id="3.60.20.10:FF:000006">
    <property type="entry name" value="Glutamine--fructose-6-phosphate aminotransferase [isomerizing]"/>
    <property type="match status" value="1"/>
</dbReference>
<dbReference type="Pfam" id="PF13522">
    <property type="entry name" value="GATase_6"/>
    <property type="match status" value="1"/>
</dbReference>
<reference evidence="9" key="1">
    <citation type="submission" date="2018-06" db="EMBL/GenBank/DDBJ databases">
        <authorList>
            <person name="Zhirakovskaya E."/>
        </authorList>
    </citation>
    <scope>NUCLEOTIDE SEQUENCE</scope>
</reference>
<evidence type="ECO:0000256" key="1">
    <source>
        <dbReference type="ARBA" id="ARBA00001031"/>
    </source>
</evidence>
<evidence type="ECO:0000256" key="5">
    <source>
        <dbReference type="ARBA" id="ARBA00022679"/>
    </source>
</evidence>
<name>A0A3B1DZ75_9ZZZZ</name>
<accession>A0A3B1DZ75</accession>
<dbReference type="PANTHER" id="PTHR10937">
    <property type="entry name" value="GLUCOSAMINE--FRUCTOSE-6-PHOSPHATE AMINOTRANSFERASE, ISOMERIZING"/>
    <property type="match status" value="1"/>
</dbReference>
<dbReference type="EC" id="2.6.1.16" evidence="2"/>
<dbReference type="SUPFAM" id="SSF56235">
    <property type="entry name" value="N-terminal nucleophile aminohydrolases (Ntn hydrolases)"/>
    <property type="match status" value="1"/>
</dbReference>
<evidence type="ECO:0000256" key="4">
    <source>
        <dbReference type="ARBA" id="ARBA00022576"/>
    </source>
</evidence>
<dbReference type="Gene3D" id="3.40.50.10490">
    <property type="entry name" value="Glucose-6-phosphate isomerase like protein, domain 1"/>
    <property type="match status" value="1"/>
</dbReference>
<dbReference type="InterPro" id="IPR029055">
    <property type="entry name" value="Ntn_hydrolases_N"/>
</dbReference>
<dbReference type="InterPro" id="IPR017932">
    <property type="entry name" value="GATase_2_dom"/>
</dbReference>
<evidence type="ECO:0000259" key="8">
    <source>
        <dbReference type="PROSITE" id="PS51278"/>
    </source>
</evidence>
<evidence type="ECO:0000256" key="2">
    <source>
        <dbReference type="ARBA" id="ARBA00012916"/>
    </source>
</evidence>
<keyword evidence="4 9" id="KW-0032">Aminotransferase</keyword>
<dbReference type="GO" id="GO:0005829">
    <property type="term" value="C:cytosol"/>
    <property type="evidence" value="ECO:0007669"/>
    <property type="project" value="TreeGrafter"/>
</dbReference>
<feature type="domain" description="Glutamine amidotransferase type-2" evidence="8">
    <location>
        <begin position="2"/>
        <end position="219"/>
    </location>
</feature>
<keyword evidence="5 9" id="KW-0808">Transferase</keyword>
<dbReference type="AlphaFoldDB" id="A0A3B1DZ75"/>
<proteinExistence type="predicted"/>
<feature type="non-terminal residue" evidence="9">
    <location>
        <position position="289"/>
    </location>
</feature>
<gene>
    <name evidence="9" type="ORF">MNBD_UNCLBAC01-1669</name>
</gene>
<dbReference type="PROSITE" id="PS51278">
    <property type="entry name" value="GATASE_TYPE_2"/>
    <property type="match status" value="1"/>
</dbReference>
<dbReference type="CDD" id="cd00714">
    <property type="entry name" value="GFAT"/>
    <property type="match status" value="1"/>
</dbReference>
<evidence type="ECO:0000256" key="7">
    <source>
        <dbReference type="ARBA" id="ARBA00022962"/>
    </source>
</evidence>
<dbReference type="EMBL" id="UOGJ01000138">
    <property type="protein sequence ID" value="VAX37845.1"/>
    <property type="molecule type" value="Genomic_DNA"/>
</dbReference>
<keyword evidence="6" id="KW-0677">Repeat</keyword>